<feature type="binding site" evidence="6">
    <location>
        <begin position="71"/>
        <end position="74"/>
    </location>
    <ligand>
        <name>NADP(+)</name>
        <dbReference type="ChEBI" id="CHEBI:58349"/>
    </ligand>
</feature>
<keyword evidence="4" id="KW-0641">Proline biosynthesis</keyword>
<proteinExistence type="inferred from homology"/>
<dbReference type="SUPFAM" id="SSF51735">
    <property type="entry name" value="NAD(P)-binding Rossmann-fold domains"/>
    <property type="match status" value="1"/>
</dbReference>
<dbReference type="InterPro" id="IPR029036">
    <property type="entry name" value="P5CR_dimer"/>
</dbReference>
<dbReference type="Pfam" id="PF03807">
    <property type="entry name" value="F420_oxidored"/>
    <property type="match status" value="1"/>
</dbReference>
<comment type="catalytic activity">
    <reaction evidence="4">
        <text>L-proline + NADP(+) = (S)-1-pyrroline-5-carboxylate + NADPH + 2 H(+)</text>
        <dbReference type="Rhea" id="RHEA:14109"/>
        <dbReference type="ChEBI" id="CHEBI:15378"/>
        <dbReference type="ChEBI" id="CHEBI:17388"/>
        <dbReference type="ChEBI" id="CHEBI:57783"/>
        <dbReference type="ChEBI" id="CHEBI:58349"/>
        <dbReference type="ChEBI" id="CHEBI:60039"/>
        <dbReference type="EC" id="1.5.1.2"/>
    </reaction>
</comment>
<dbReference type="PIRSF" id="PIRSF000193">
    <property type="entry name" value="Pyrrol-5-carb_rd"/>
    <property type="match status" value="1"/>
</dbReference>
<dbReference type="InterPro" id="IPR036291">
    <property type="entry name" value="NAD(P)-bd_dom_sf"/>
</dbReference>
<keyword evidence="3 4" id="KW-0560">Oxidoreductase</keyword>
<reference evidence="9 10" key="1">
    <citation type="submission" date="2018-01" db="EMBL/GenBank/DDBJ databases">
        <title>Draft Genome Sequence of Komagataeibacter maltaceti LMG 1529, a Vinegar Producing Acetic Acid Bacterium Isolated from Malt Vinegar Brewery Acetifiers.</title>
        <authorList>
            <person name="Zhang Q."/>
            <person name="Hollensteiner J."/>
            <person name="Poehlein A."/>
            <person name="Daniel R."/>
        </authorList>
    </citation>
    <scope>NUCLEOTIDE SEQUENCE [LARGE SCALE GENOMIC DNA]</scope>
    <source>
        <strain evidence="9 10">LMG 1529</strain>
    </source>
</reference>
<evidence type="ECO:0000259" key="7">
    <source>
        <dbReference type="Pfam" id="PF03807"/>
    </source>
</evidence>
<dbReference type="Pfam" id="PF14748">
    <property type="entry name" value="P5CR_dimer"/>
    <property type="match status" value="1"/>
</dbReference>
<dbReference type="GO" id="GO:0005737">
    <property type="term" value="C:cytoplasm"/>
    <property type="evidence" value="ECO:0007669"/>
    <property type="project" value="UniProtKB-SubCell"/>
</dbReference>
<evidence type="ECO:0000256" key="5">
    <source>
        <dbReference type="NCBIfam" id="TIGR00112"/>
    </source>
</evidence>
<evidence type="ECO:0000256" key="4">
    <source>
        <dbReference type="HAMAP-Rule" id="MF_01925"/>
    </source>
</evidence>
<evidence type="ECO:0000313" key="10">
    <source>
        <dbReference type="Proteomes" id="UP000237344"/>
    </source>
</evidence>
<dbReference type="AlphaFoldDB" id="A0A2S3W0P7"/>
<keyword evidence="4" id="KW-0963">Cytoplasm</keyword>
<dbReference type="InterPro" id="IPR000304">
    <property type="entry name" value="Pyrroline-COOH_reductase"/>
</dbReference>
<dbReference type="PANTHER" id="PTHR11645">
    <property type="entry name" value="PYRROLINE-5-CARBOXYLATE REDUCTASE"/>
    <property type="match status" value="1"/>
</dbReference>
<comment type="subcellular location">
    <subcellularLocation>
        <location evidence="4">Cytoplasm</location>
    </subcellularLocation>
</comment>
<comment type="caution">
    <text evidence="9">The sequence shown here is derived from an EMBL/GenBank/DDBJ whole genome shotgun (WGS) entry which is preliminary data.</text>
</comment>
<dbReference type="InterPro" id="IPR008927">
    <property type="entry name" value="6-PGluconate_DH-like_C_sf"/>
</dbReference>
<comment type="pathway">
    <text evidence="4">Amino-acid biosynthesis; L-proline biosynthesis; L-proline from L-glutamate 5-semialdehyde: step 1/1.</text>
</comment>
<gene>
    <name evidence="4 9" type="primary">proC</name>
    <name evidence="9" type="ORF">KMAL_19260</name>
</gene>
<dbReference type="InterPro" id="IPR028939">
    <property type="entry name" value="P5C_Rdtase_cat_N"/>
</dbReference>
<dbReference type="HAMAP" id="MF_01925">
    <property type="entry name" value="P5C_reductase"/>
    <property type="match status" value="1"/>
</dbReference>
<dbReference type="UniPathway" id="UPA00098">
    <property type="reaction ID" value="UER00361"/>
</dbReference>
<comment type="function">
    <text evidence="4">Catalyzes the reduction of 1-pyrroline-5-carboxylate (PCA) to L-proline.</text>
</comment>
<comment type="catalytic activity">
    <reaction evidence="4">
        <text>L-proline + NAD(+) = (S)-1-pyrroline-5-carboxylate + NADH + 2 H(+)</text>
        <dbReference type="Rhea" id="RHEA:14105"/>
        <dbReference type="ChEBI" id="CHEBI:15378"/>
        <dbReference type="ChEBI" id="CHEBI:17388"/>
        <dbReference type="ChEBI" id="CHEBI:57540"/>
        <dbReference type="ChEBI" id="CHEBI:57945"/>
        <dbReference type="ChEBI" id="CHEBI:60039"/>
        <dbReference type="EC" id="1.5.1.2"/>
    </reaction>
</comment>
<evidence type="ECO:0000259" key="8">
    <source>
        <dbReference type="Pfam" id="PF14748"/>
    </source>
</evidence>
<evidence type="ECO:0000256" key="3">
    <source>
        <dbReference type="ARBA" id="ARBA00023002"/>
    </source>
</evidence>
<evidence type="ECO:0000313" key="9">
    <source>
        <dbReference type="EMBL" id="POF62440.1"/>
    </source>
</evidence>
<dbReference type="Proteomes" id="UP000237344">
    <property type="component" value="Unassembled WGS sequence"/>
</dbReference>
<name>A0A2S3W0P7_9PROT</name>
<keyword evidence="2 4" id="KW-0521">NADP</keyword>
<evidence type="ECO:0000256" key="1">
    <source>
        <dbReference type="ARBA" id="ARBA00005525"/>
    </source>
</evidence>
<dbReference type="SUPFAM" id="SSF48179">
    <property type="entry name" value="6-phosphogluconate dehydrogenase C-terminal domain-like"/>
    <property type="match status" value="1"/>
</dbReference>
<evidence type="ECO:0000256" key="6">
    <source>
        <dbReference type="PIRSR" id="PIRSR000193-1"/>
    </source>
</evidence>
<dbReference type="NCBIfam" id="TIGR00112">
    <property type="entry name" value="proC"/>
    <property type="match status" value="1"/>
</dbReference>
<dbReference type="RefSeq" id="WP_110095509.1">
    <property type="nucleotide sequence ID" value="NZ_NKUE01000007.1"/>
</dbReference>
<dbReference type="GO" id="GO:0055129">
    <property type="term" value="P:L-proline biosynthetic process"/>
    <property type="evidence" value="ECO:0007669"/>
    <property type="project" value="UniProtKB-UniRule"/>
</dbReference>
<dbReference type="Gene3D" id="1.10.3730.10">
    <property type="entry name" value="ProC C-terminal domain-like"/>
    <property type="match status" value="1"/>
</dbReference>
<dbReference type="EC" id="1.5.1.2" evidence="4 5"/>
<feature type="domain" description="Pyrroline-5-carboxylate reductase dimerisation" evidence="8">
    <location>
        <begin position="169"/>
        <end position="274"/>
    </location>
</feature>
<accession>A0A2S3W0P7</accession>
<dbReference type="Gene3D" id="3.40.50.720">
    <property type="entry name" value="NAD(P)-binding Rossmann-like Domain"/>
    <property type="match status" value="1"/>
</dbReference>
<keyword evidence="10" id="KW-1185">Reference proteome</keyword>
<dbReference type="GO" id="GO:0004735">
    <property type="term" value="F:pyrroline-5-carboxylate reductase activity"/>
    <property type="evidence" value="ECO:0007669"/>
    <property type="project" value="UniProtKB-UniRule"/>
</dbReference>
<dbReference type="FunFam" id="1.10.3730.10:FF:000001">
    <property type="entry name" value="Pyrroline-5-carboxylate reductase"/>
    <property type="match status" value="1"/>
</dbReference>
<organism evidence="9 10">
    <name type="scientific">Novacetimonas maltaceti</name>
    <dbReference type="NCBI Taxonomy" id="1203393"/>
    <lineage>
        <taxon>Bacteria</taxon>
        <taxon>Pseudomonadati</taxon>
        <taxon>Pseudomonadota</taxon>
        <taxon>Alphaproteobacteria</taxon>
        <taxon>Acetobacterales</taxon>
        <taxon>Acetobacteraceae</taxon>
        <taxon>Novacetimonas</taxon>
    </lineage>
</organism>
<feature type="domain" description="Pyrroline-5-carboxylate reductase catalytic N-terminal" evidence="7">
    <location>
        <begin position="13"/>
        <end position="99"/>
    </location>
</feature>
<dbReference type="EMBL" id="POTC01000024">
    <property type="protein sequence ID" value="POF62440.1"/>
    <property type="molecule type" value="Genomic_DNA"/>
</dbReference>
<dbReference type="PANTHER" id="PTHR11645:SF0">
    <property type="entry name" value="PYRROLINE-5-CARBOXYLATE REDUCTASE 3"/>
    <property type="match status" value="1"/>
</dbReference>
<protein>
    <recommendedName>
        <fullName evidence="4 5">Pyrroline-5-carboxylate reductase</fullName>
        <shortName evidence="4">P5C reductase</shortName>
        <shortName evidence="4">P5CR</shortName>
        <ecNumber evidence="4 5">1.5.1.2</ecNumber>
    </recommendedName>
    <alternativeName>
        <fullName evidence="4">PCA reductase</fullName>
    </alternativeName>
</protein>
<evidence type="ECO:0000256" key="2">
    <source>
        <dbReference type="ARBA" id="ARBA00022857"/>
    </source>
</evidence>
<sequence length="276" mass="28511">MADAHSPSLPPILLVGCGKMGGAMLEGWLAEGLAPSVIVDRHRDTLPAPHRLVRDVADLPADFRPGLIVLAMKPQKVAAAIAAIAPFAAHAPVLSVLAGRTVGGLTDALRAHMPAGAHPVVIRSMPNTPAAVGEGMTVSYAPPHATAAQRALCDRVLSAIGRTAWVEHEPEIDVVTAISGSGPAYVFLLAELLEQAGVEGGLPPALARQIARQTVSGAGVLMQRSGIDAEQLRRNVTSPGGTTQQALSVLMAPDAWPATLRAAVRAASRRARELAS</sequence>
<comment type="similarity">
    <text evidence="1 4">Belongs to the pyrroline-5-carboxylate reductase family.</text>
</comment>
<keyword evidence="4" id="KW-0028">Amino-acid biosynthesis</keyword>
<dbReference type="OrthoDB" id="9805754at2"/>